<feature type="chain" id="PRO_5005298808" description="HEAT repeat domain-containing protein" evidence="1">
    <location>
        <begin position="18"/>
        <end position="327"/>
    </location>
</feature>
<evidence type="ECO:0000313" key="2">
    <source>
        <dbReference type="EMBL" id="KMT64843.1"/>
    </source>
</evidence>
<keyword evidence="3" id="KW-1185">Reference proteome</keyword>
<proteinExistence type="predicted"/>
<dbReference type="AlphaFoldDB" id="A0A0J8GVZ5"/>
<dbReference type="EMBL" id="LAZL01000020">
    <property type="protein sequence ID" value="KMT64843.1"/>
    <property type="molecule type" value="Genomic_DNA"/>
</dbReference>
<reference evidence="2 3" key="1">
    <citation type="submission" date="2015-04" db="EMBL/GenBank/DDBJ databases">
        <title>Draft Genome Sequence of the Novel Agar-Digesting Marine Bacterium Q1.</title>
        <authorList>
            <person name="Li Y."/>
            <person name="Li D."/>
            <person name="Chen G."/>
            <person name="Du Z."/>
        </authorList>
    </citation>
    <scope>NUCLEOTIDE SEQUENCE [LARGE SCALE GENOMIC DNA]</scope>
    <source>
        <strain evidence="2 3">Q1</strain>
    </source>
</reference>
<name>A0A0J8GVZ5_9ALTE</name>
<protein>
    <recommendedName>
        <fullName evidence="4">HEAT repeat domain-containing protein</fullName>
    </recommendedName>
</protein>
<keyword evidence="1" id="KW-0732">Signal</keyword>
<dbReference type="RefSeq" id="WP_048692965.1">
    <property type="nucleotide sequence ID" value="NZ_KQ130493.1"/>
</dbReference>
<gene>
    <name evidence="2" type="ORF">XM47_12430</name>
</gene>
<comment type="caution">
    <text evidence="2">The sequence shown here is derived from an EMBL/GenBank/DDBJ whole genome shotgun (WGS) entry which is preliminary data.</text>
</comment>
<evidence type="ECO:0008006" key="4">
    <source>
        <dbReference type="Google" id="ProtNLM"/>
    </source>
</evidence>
<organism evidence="2 3">
    <name type="scientific">Catenovulum maritimum</name>
    <dbReference type="NCBI Taxonomy" id="1513271"/>
    <lineage>
        <taxon>Bacteria</taxon>
        <taxon>Pseudomonadati</taxon>
        <taxon>Pseudomonadota</taxon>
        <taxon>Gammaproteobacteria</taxon>
        <taxon>Alteromonadales</taxon>
        <taxon>Alteromonadaceae</taxon>
        <taxon>Catenovulum</taxon>
    </lineage>
</organism>
<dbReference type="Proteomes" id="UP000037600">
    <property type="component" value="Unassembled WGS sequence"/>
</dbReference>
<accession>A0A0J8GVZ5</accession>
<feature type="signal peptide" evidence="1">
    <location>
        <begin position="1"/>
        <end position="17"/>
    </location>
</feature>
<sequence length="327" mass="36611">MKKLTLIICISSAAFIAALLYNLIPVSDSGSNQTTTTVAENISSHELTQTDMSSIDYQDLSQYQKPIQNIPNLSDDTLLLNADSVLGYLIEENLTEQQAFALSEISVEQSASLLSQDSSLLALAINKITSLPHSEQREFLLRASHNSSEEVKQQISQALFNSDRVIDRKSAVSLLMRNPMSAQVSERITSILQMEYDSSVLQHVFNHLGAINNPILIEKLLPDIEHVISFTHDIKIKSSAVKILMKHHPANADITSYIDTMLTSSQADERNQGLNLLFMQLNDHDIELSDYRKQIIELEVGKIVNDLSQSTENRQQAELTLNLIQRH</sequence>
<evidence type="ECO:0000313" key="3">
    <source>
        <dbReference type="Proteomes" id="UP000037600"/>
    </source>
</evidence>
<evidence type="ECO:0000256" key="1">
    <source>
        <dbReference type="SAM" id="SignalP"/>
    </source>
</evidence>
<dbReference type="OrthoDB" id="9881058at2"/>